<reference evidence="1 2" key="1">
    <citation type="submission" date="2019-06" db="EMBL/GenBank/DDBJ databases">
        <title>Whole genome sequence for Cellvibrionaceae sp. R142.</title>
        <authorList>
            <person name="Wang G."/>
        </authorList>
    </citation>
    <scope>NUCLEOTIDE SEQUENCE [LARGE SCALE GENOMIC DNA]</scope>
    <source>
        <strain evidence="1 2">R142</strain>
    </source>
</reference>
<dbReference type="PANTHER" id="PTHR36109">
    <property type="entry name" value="MEMBRANE PROTEIN-RELATED"/>
    <property type="match status" value="1"/>
</dbReference>
<sequence>MSKQVLGLYKEYSAAALAVDKLSNQAGVLRDDISVIVNETSKGKHFDIEVNTKAPEGASAGAAVGGTLGAIAAGLTAVGAVAAPGIGLVAAGPILAALAGAGAGGAVGGLAGGLIGAGLSENEAKVVSDEVDSGNILIMVDAHDNHVDLVKEIFENTGAKSIH</sequence>
<dbReference type="PANTHER" id="PTHR36109:SF2">
    <property type="entry name" value="MEMBRANE PROTEIN"/>
    <property type="match status" value="1"/>
</dbReference>
<organism evidence="1 2">
    <name type="scientific">Exilibacterium tricleocarpae</name>
    <dbReference type="NCBI Taxonomy" id="2591008"/>
    <lineage>
        <taxon>Bacteria</taxon>
        <taxon>Pseudomonadati</taxon>
        <taxon>Pseudomonadota</taxon>
        <taxon>Gammaproteobacteria</taxon>
        <taxon>Cellvibrionales</taxon>
        <taxon>Cellvibrionaceae</taxon>
        <taxon>Exilibacterium</taxon>
    </lineage>
</organism>
<dbReference type="Proteomes" id="UP000319732">
    <property type="component" value="Unassembled WGS sequence"/>
</dbReference>
<dbReference type="InterPro" id="IPR052948">
    <property type="entry name" value="Low_temp-induced_all0457"/>
</dbReference>
<dbReference type="EMBL" id="VHSG01000022">
    <property type="protein sequence ID" value="TQV71157.1"/>
    <property type="molecule type" value="Genomic_DNA"/>
</dbReference>
<accession>A0A545T1R0</accession>
<evidence type="ECO:0008006" key="3">
    <source>
        <dbReference type="Google" id="ProtNLM"/>
    </source>
</evidence>
<name>A0A545T1R0_9GAMM</name>
<proteinExistence type="predicted"/>
<evidence type="ECO:0000313" key="2">
    <source>
        <dbReference type="Proteomes" id="UP000319732"/>
    </source>
</evidence>
<evidence type="ECO:0000313" key="1">
    <source>
        <dbReference type="EMBL" id="TQV71157.1"/>
    </source>
</evidence>
<gene>
    <name evidence="1" type="ORF">FKG94_19920</name>
</gene>
<protein>
    <recommendedName>
        <fullName evidence="3">DUF1269 domain-containing protein</fullName>
    </recommendedName>
</protein>
<dbReference type="AlphaFoldDB" id="A0A545T1R0"/>
<comment type="caution">
    <text evidence="1">The sequence shown here is derived from an EMBL/GenBank/DDBJ whole genome shotgun (WGS) entry which is preliminary data.</text>
</comment>
<dbReference type="RefSeq" id="WP_142928699.1">
    <property type="nucleotide sequence ID" value="NZ_ML660100.1"/>
</dbReference>
<keyword evidence="2" id="KW-1185">Reference proteome</keyword>